<reference evidence="3 4" key="1">
    <citation type="submission" date="2024-09" db="EMBL/GenBank/DDBJ databases">
        <authorList>
            <person name="Sun Q."/>
            <person name="Mori K."/>
        </authorList>
    </citation>
    <scope>NUCLEOTIDE SEQUENCE [LARGE SCALE GENOMIC DNA]</scope>
    <source>
        <strain evidence="3 4">JCM 9626</strain>
    </source>
</reference>
<keyword evidence="2" id="KW-1133">Transmembrane helix</keyword>
<feature type="transmembrane region" description="Helical" evidence="2">
    <location>
        <begin position="142"/>
        <end position="161"/>
    </location>
</feature>
<keyword evidence="2" id="KW-0472">Membrane</keyword>
<organism evidence="3 4">
    <name type="scientific">Nocardioides plantarum</name>
    <dbReference type="NCBI Taxonomy" id="29299"/>
    <lineage>
        <taxon>Bacteria</taxon>
        <taxon>Bacillati</taxon>
        <taxon>Actinomycetota</taxon>
        <taxon>Actinomycetes</taxon>
        <taxon>Propionibacteriales</taxon>
        <taxon>Nocardioidaceae</taxon>
        <taxon>Nocardioides</taxon>
    </lineage>
</organism>
<protein>
    <submittedName>
        <fullName evidence="3">Uncharacterized protein</fullName>
    </submittedName>
</protein>
<feature type="region of interest" description="Disordered" evidence="1">
    <location>
        <begin position="70"/>
        <end position="90"/>
    </location>
</feature>
<feature type="transmembrane region" description="Helical" evidence="2">
    <location>
        <begin position="102"/>
        <end position="130"/>
    </location>
</feature>
<evidence type="ECO:0000313" key="3">
    <source>
        <dbReference type="EMBL" id="MFB9313058.1"/>
    </source>
</evidence>
<dbReference type="Proteomes" id="UP001589750">
    <property type="component" value="Unassembled WGS sequence"/>
</dbReference>
<dbReference type="EMBL" id="JBHMDG010000011">
    <property type="protein sequence ID" value="MFB9313058.1"/>
    <property type="molecule type" value="Genomic_DNA"/>
</dbReference>
<proteinExistence type="predicted"/>
<evidence type="ECO:0000256" key="1">
    <source>
        <dbReference type="SAM" id="MobiDB-lite"/>
    </source>
</evidence>
<keyword evidence="2" id="KW-0812">Transmembrane</keyword>
<evidence type="ECO:0000313" key="4">
    <source>
        <dbReference type="Proteomes" id="UP001589750"/>
    </source>
</evidence>
<accession>A0ABV5K8J7</accession>
<keyword evidence="4" id="KW-1185">Reference proteome</keyword>
<dbReference type="RefSeq" id="WP_140011218.1">
    <property type="nucleotide sequence ID" value="NZ_JBHMDG010000011.1"/>
</dbReference>
<feature type="transmembrane region" description="Helical" evidence="2">
    <location>
        <begin position="14"/>
        <end position="37"/>
    </location>
</feature>
<sequence>MTGTHESRQVRRKLVLELVSLAVPLAAAVGFSCVLVAHTSTRLGLFATLVTALVTLVGWTWHRRRHPPTIETHTEYEPGPRPDAGDEDAEDDGPWDWVIGMLLVVAVGVGIAVVAITGRFLLSLIVIATFAVVDSASDLGDVVLATLYTLGVGLVVELGVVGPLGRRWDLDVDETPGLSPAHRPAH</sequence>
<comment type="caution">
    <text evidence="3">The sequence shown here is derived from an EMBL/GenBank/DDBJ whole genome shotgun (WGS) entry which is preliminary data.</text>
</comment>
<evidence type="ECO:0000256" key="2">
    <source>
        <dbReference type="SAM" id="Phobius"/>
    </source>
</evidence>
<feature type="compositionally biased region" description="Basic and acidic residues" evidence="1">
    <location>
        <begin position="72"/>
        <end position="84"/>
    </location>
</feature>
<feature type="transmembrane region" description="Helical" evidence="2">
    <location>
        <begin position="43"/>
        <end position="61"/>
    </location>
</feature>
<name>A0ABV5K8J7_9ACTN</name>
<gene>
    <name evidence="3" type="ORF">ACFFRI_08385</name>
</gene>